<dbReference type="EMBL" id="JBHSJF010000006">
    <property type="protein sequence ID" value="MFC5068866.1"/>
    <property type="molecule type" value="Genomic_DNA"/>
</dbReference>
<accession>A0ABV9Z274</accession>
<evidence type="ECO:0000313" key="1">
    <source>
        <dbReference type="EMBL" id="MFC5068866.1"/>
    </source>
</evidence>
<protein>
    <submittedName>
        <fullName evidence="1">Uncharacterized protein</fullName>
    </submittedName>
</protein>
<evidence type="ECO:0000313" key="2">
    <source>
        <dbReference type="Proteomes" id="UP001595796"/>
    </source>
</evidence>
<comment type="caution">
    <text evidence="1">The sequence shown here is derived from an EMBL/GenBank/DDBJ whole genome shotgun (WGS) entry which is preliminary data.</text>
</comment>
<name>A0ABV9Z274_9HYPH</name>
<organism evidence="1 2">
    <name type="scientific">Flaviflagellibacter deserti</name>
    <dbReference type="NCBI Taxonomy" id="2267266"/>
    <lineage>
        <taxon>Bacteria</taxon>
        <taxon>Pseudomonadati</taxon>
        <taxon>Pseudomonadota</taxon>
        <taxon>Alphaproteobacteria</taxon>
        <taxon>Hyphomicrobiales</taxon>
        <taxon>Flaviflagellibacter</taxon>
    </lineage>
</organism>
<reference evidence="2" key="1">
    <citation type="journal article" date="2019" name="Int. J. Syst. Evol. Microbiol.">
        <title>The Global Catalogue of Microorganisms (GCM) 10K type strain sequencing project: providing services to taxonomists for standard genome sequencing and annotation.</title>
        <authorList>
            <consortium name="The Broad Institute Genomics Platform"/>
            <consortium name="The Broad Institute Genome Sequencing Center for Infectious Disease"/>
            <person name="Wu L."/>
            <person name="Ma J."/>
        </authorList>
    </citation>
    <scope>NUCLEOTIDE SEQUENCE [LARGE SCALE GENOMIC DNA]</scope>
    <source>
        <strain evidence="2">CGMCC 1.16444</strain>
    </source>
</reference>
<gene>
    <name evidence="1" type="ORF">ACFPFW_12695</name>
</gene>
<proteinExistence type="predicted"/>
<keyword evidence="2" id="KW-1185">Reference proteome</keyword>
<sequence length="73" mass="7731">MSRTKFALALIDDKVLHCEADLGTPALLASALAKNGWAEIYEANAAGGSWVVSDRPSAIMGASVRHVRHARNA</sequence>
<dbReference type="Proteomes" id="UP001595796">
    <property type="component" value="Unassembled WGS sequence"/>
</dbReference>